<evidence type="ECO:0000256" key="3">
    <source>
        <dbReference type="ARBA" id="ARBA00021923"/>
    </source>
</evidence>
<evidence type="ECO:0000256" key="5">
    <source>
        <dbReference type="ARBA" id="ARBA00022975"/>
    </source>
</evidence>
<evidence type="ECO:0000256" key="6">
    <source>
        <dbReference type="ARBA" id="ARBA00023239"/>
    </source>
</evidence>
<feature type="active site" description="For OMPdecase activity" evidence="8">
    <location>
        <position position="85"/>
    </location>
</feature>
<proteinExistence type="predicted"/>
<dbReference type="STRING" id="697581.TCARB_0470"/>
<sequence>MHVDIGKLRKLGEAKSSRIIVALDDLPGGVSPQSIDIFLEEIAKYVVGIKIGLPLVLAMDISDVAELIGRFKGDFYFLADFKLADIPSIVKKELSLIERNGFDGAILHLFPLGLEEVLNDKDNISLDVFGLVAMSHPEARLLDQHFGDLLEYSTRLSLSGVVLPATKPELIQKARKYLPPRYTIISPGIGAQGAEPGTALKHGADFEIVGRMLTMSRDPRDVAEKIVEEQRRWLR</sequence>
<feature type="binding site" evidence="9">
    <location>
        <position position="210"/>
    </location>
    <ligand>
        <name>substrate</name>
    </ligand>
</feature>
<dbReference type="SMART" id="SM00934">
    <property type="entry name" value="OMPdecase"/>
    <property type="match status" value="1"/>
</dbReference>
<keyword evidence="4" id="KW-0210">Decarboxylase</keyword>
<dbReference type="EC" id="4.1.1.23" evidence="2"/>
<dbReference type="InterPro" id="IPR011060">
    <property type="entry name" value="RibuloseP-bd_barrel"/>
</dbReference>
<dbReference type="PANTHER" id="PTHR32119:SF2">
    <property type="entry name" value="OROTIDINE 5'-PHOSPHATE DECARBOXYLASE"/>
    <property type="match status" value="1"/>
</dbReference>
<name>A0A3G1A633_9CREN</name>
<reference evidence="12" key="1">
    <citation type="book" date="2010" name="EXTREMOPHILES" publisher="0:0-0">
        <title>Complete genome sequences of ten hyperthermophilic archaea reveal their metabolic capabilities and possible ecological roles.</title>
        <editorList>
            <person name="?"/>
        </editorList>
        <authorList>
            <person name="Ravin N.V."/>
            <person name="Mardanov A.V."/>
            <person name="Bonch-Osmolovskaya E.A."/>
            <person name="Skryabin K.G."/>
        </authorList>
    </citation>
    <scope>NUCLEOTIDE SEQUENCE [LARGE SCALE GENOMIC DNA]</scope>
    <source>
        <strain evidence="12">1505</strain>
    </source>
</reference>
<dbReference type="UniPathway" id="UPA00070">
    <property type="reaction ID" value="UER00120"/>
</dbReference>
<accession>A0A3G1A633</accession>
<feature type="binding site" evidence="9">
    <location>
        <position position="211"/>
    </location>
    <ligand>
        <name>substrate</name>
    </ligand>
</feature>
<evidence type="ECO:0000256" key="1">
    <source>
        <dbReference type="ARBA" id="ARBA00004861"/>
    </source>
</evidence>
<evidence type="ECO:0000256" key="2">
    <source>
        <dbReference type="ARBA" id="ARBA00012321"/>
    </source>
</evidence>
<organism evidence="11 12">
    <name type="scientific">Thermofilum adornatum 1505</name>
    <dbReference type="NCBI Taxonomy" id="697581"/>
    <lineage>
        <taxon>Archaea</taxon>
        <taxon>Thermoproteota</taxon>
        <taxon>Thermoprotei</taxon>
        <taxon>Thermofilales</taxon>
        <taxon>Thermofilaceae</taxon>
        <taxon>Thermofilum</taxon>
    </lineage>
</organism>
<dbReference type="InterPro" id="IPR014732">
    <property type="entry name" value="OMPdecase"/>
</dbReference>
<dbReference type="Proteomes" id="UP000266720">
    <property type="component" value="Chromosome"/>
</dbReference>
<evidence type="ECO:0000259" key="10">
    <source>
        <dbReference type="SMART" id="SM00934"/>
    </source>
</evidence>
<dbReference type="GeneID" id="25405926"/>
<dbReference type="SUPFAM" id="SSF51366">
    <property type="entry name" value="Ribulose-phoshate binding barrel"/>
    <property type="match status" value="1"/>
</dbReference>
<dbReference type="Pfam" id="PF00215">
    <property type="entry name" value="OMPdecase"/>
    <property type="match status" value="1"/>
</dbReference>
<comment type="pathway">
    <text evidence="1">Pyrimidine metabolism; UMP biosynthesis via de novo pathway; UMP from orotate: step 2/2.</text>
</comment>
<dbReference type="KEGG" id="tcb:TCARB_0470"/>
<dbReference type="GeneID" id="16574039"/>
<dbReference type="EMBL" id="CP007493">
    <property type="protein sequence ID" value="AJB41538.1"/>
    <property type="molecule type" value="Genomic_DNA"/>
</dbReference>
<dbReference type="GO" id="GO:0004590">
    <property type="term" value="F:orotidine-5'-phosphate decarboxylase activity"/>
    <property type="evidence" value="ECO:0007669"/>
    <property type="project" value="UniProtKB-EC"/>
</dbReference>
<dbReference type="PANTHER" id="PTHR32119">
    <property type="entry name" value="OROTIDINE 5'-PHOSPHATE DECARBOXYLASE"/>
    <property type="match status" value="1"/>
</dbReference>
<evidence type="ECO:0000256" key="7">
    <source>
        <dbReference type="ARBA" id="ARBA00033428"/>
    </source>
</evidence>
<keyword evidence="6 11" id="KW-0456">Lyase</keyword>
<feature type="binding site" evidence="9">
    <location>
        <position position="50"/>
    </location>
    <ligand>
        <name>substrate</name>
    </ligand>
</feature>
<dbReference type="RefSeq" id="WP_020963040.1">
    <property type="nucleotide sequence ID" value="NZ_CP007493.1"/>
</dbReference>
<evidence type="ECO:0000256" key="4">
    <source>
        <dbReference type="ARBA" id="ARBA00022793"/>
    </source>
</evidence>
<evidence type="ECO:0000313" key="11">
    <source>
        <dbReference type="EMBL" id="AJB41538.1"/>
    </source>
</evidence>
<evidence type="ECO:0000256" key="8">
    <source>
        <dbReference type="PIRSR" id="PIRSR614732-1"/>
    </source>
</evidence>
<dbReference type="AlphaFoldDB" id="A0A3G1A633"/>
<dbReference type="InterPro" id="IPR013785">
    <property type="entry name" value="Aldolase_TIM"/>
</dbReference>
<dbReference type="Gene3D" id="3.20.20.70">
    <property type="entry name" value="Aldolase class I"/>
    <property type="match status" value="1"/>
</dbReference>
<keyword evidence="5" id="KW-0665">Pyrimidine biosynthesis</keyword>
<dbReference type="GO" id="GO:0005829">
    <property type="term" value="C:cytosol"/>
    <property type="evidence" value="ECO:0007669"/>
    <property type="project" value="TreeGrafter"/>
</dbReference>
<gene>
    <name evidence="11" type="ORF">TCARB_0470</name>
</gene>
<dbReference type="GO" id="GO:0006207">
    <property type="term" value="P:'de novo' pyrimidine nucleobase biosynthetic process"/>
    <property type="evidence" value="ECO:0007669"/>
    <property type="project" value="InterPro"/>
</dbReference>
<evidence type="ECO:0000256" key="9">
    <source>
        <dbReference type="PIRSR" id="PIRSR614732-2"/>
    </source>
</evidence>
<dbReference type="CDD" id="cd04725">
    <property type="entry name" value="OMP_decarboxylase_like"/>
    <property type="match status" value="1"/>
</dbReference>
<feature type="domain" description="Orotidine 5'-phosphate decarboxylase" evidence="10">
    <location>
        <begin position="18"/>
        <end position="226"/>
    </location>
</feature>
<evidence type="ECO:0000313" key="12">
    <source>
        <dbReference type="Proteomes" id="UP000266720"/>
    </source>
</evidence>
<feature type="active site" description="For OMPdecase activity" evidence="8">
    <location>
        <position position="82"/>
    </location>
</feature>
<dbReference type="InterPro" id="IPR001754">
    <property type="entry name" value="OMPdeCOase_dom"/>
</dbReference>
<feature type="active site" description="For OMPdecase activity" evidence="8">
    <location>
        <position position="80"/>
    </location>
</feature>
<dbReference type="GO" id="GO:0044205">
    <property type="term" value="P:'de novo' UMP biosynthetic process"/>
    <property type="evidence" value="ECO:0007669"/>
    <property type="project" value="UniProtKB-UniPathway"/>
</dbReference>
<protein>
    <recommendedName>
        <fullName evidence="3">Orotidine 5'-phosphate decarboxylase</fullName>
        <ecNumber evidence="2">4.1.1.23</ecNumber>
    </recommendedName>
    <alternativeName>
        <fullName evidence="7">OMP decarboxylase</fullName>
    </alternativeName>
</protein>